<keyword evidence="10" id="KW-1185">Reference proteome</keyword>
<evidence type="ECO:0000256" key="1">
    <source>
        <dbReference type="ARBA" id="ARBA00004120"/>
    </source>
</evidence>
<gene>
    <name evidence="9" type="ORF">HDU87_006738</name>
</gene>
<dbReference type="GO" id="GO:0030030">
    <property type="term" value="P:cell projection organization"/>
    <property type="evidence" value="ECO:0007669"/>
    <property type="project" value="UniProtKB-KW"/>
</dbReference>
<keyword evidence="3" id="KW-0963">Cytoplasm</keyword>
<dbReference type="InterPro" id="IPR026201">
    <property type="entry name" value="Cep290"/>
</dbReference>
<keyword evidence="4" id="KW-0970">Cilium biogenesis/degradation</keyword>
<feature type="coiled-coil region" evidence="8">
    <location>
        <begin position="348"/>
        <end position="382"/>
    </location>
</feature>
<dbReference type="EMBL" id="JADGJQ010000006">
    <property type="protein sequence ID" value="KAJ3183419.1"/>
    <property type="molecule type" value="Genomic_DNA"/>
</dbReference>
<sequence length="1125" mass="127992">MADFSTKVVPLDWDAILQFDIDALLAQQATQEIDAKLEALYDMLVDARLRPEDPKATPQNMVHLFRVTQIVMENKNLYLLQAEEDIRALEAKVQEQDDEMAGLLSGGDAPYMTELRTLREDNEDLEKRNDALTTHLAEAEELLSAERTTVRELNSQLTTDRARATAAEEIVSRMKAEIKDYQSQLQNRKDRIQMKNLDDDQIRKQLREKNGELARYVAEVELLSGENARLTAEVEALTQEVEVTVNELERKDREAKETEQVVLHHDMTIDQLNAEKIALRAKLEDLTRQVETAGSQDERFLSELQAEVHHYERAIHECEAASASKDVVIEQLRADVAKMHEELRPSNLSAVQKQLIEKDEQIADLQAKLSDAQQDFELLSLDWDKIDQMLQSQSGVDVDALRGQLHSVNKLKDKLEAYRARHQKALTRIKAADSQLETKESELVALQARIDKYEASVNGLPDAAREIKNLELRLRAKDKELVARSRQISIVEQQLGELFDENSELRSRLGTDEKSPIDVSKIRGVLSVELERARSLNTELRSEIDRLEEERLQLKASMRLHAIERGERAVALGMTARDLAEVEDYAERLRMKDGSGSLRKTAVNKTSEPVAIDTMQLDKLVVELEWARVDAGEARSEIKTLQADIQRLQSDKKRLEAAIKEVSLTLVQMRDNYGDRLRDGSSFQFPAVQKLLAQLDKIEKLSKDGDLSGLEAGKNVLLVNKALRDEARTAKAATDQAVSELAALRKQLEQTRKDHDHWKHVAQNPPATARVDLPANLVMGSQADYTALVEKLAQCLEQSRSKERAIQVGKEALQKYQTSYSLLAGQQRHLYRNYQSLKTDSESQIASLTEQLQKAIIASEKAELRVSGLEHTVHDLSSPADELKARVVEMQRAHLIMKVNEKALTRRYQALESVEGGLRRELNRQQESFAHLEKTARKRITRLEVIKRCKNAEIDKLQSQLADSVPAADHAQLENQLRLYISKTTHLLEKEQHWFEANIRSQSDRENARALRKRVESLERDLFEARSSANHMQEACRKLAGERDDANPSTHVCGLQHRVSSLEVQVELLQNRAEIAERKSSALADGEAEVKRRMATMDKIYTEVKDENYKLRDADLQLRNSYAVI</sequence>
<dbReference type="Proteomes" id="UP001212152">
    <property type="component" value="Unassembled WGS sequence"/>
</dbReference>
<keyword evidence="7" id="KW-0966">Cell projection</keyword>
<dbReference type="PANTHER" id="PTHR18879">
    <property type="entry name" value="CENTROSOMAL PROTEIN OF 290 KDA"/>
    <property type="match status" value="1"/>
</dbReference>
<dbReference type="PANTHER" id="PTHR18879:SF20">
    <property type="entry name" value="CENTROSOMAL PROTEIN OF 290 KDA"/>
    <property type="match status" value="1"/>
</dbReference>
<feature type="coiled-coil region" evidence="8">
    <location>
        <begin position="1001"/>
        <end position="1035"/>
    </location>
</feature>
<comment type="caution">
    <text evidence="9">The sequence shown here is derived from an EMBL/GenBank/DDBJ whole genome shotgun (WGS) entry which is preliminary data.</text>
</comment>
<proteinExistence type="predicted"/>
<dbReference type="AlphaFoldDB" id="A0AAD5TSM7"/>
<name>A0AAD5TSM7_9FUNG</name>
<reference evidence="9" key="1">
    <citation type="submission" date="2020-05" db="EMBL/GenBank/DDBJ databases">
        <title>Phylogenomic resolution of chytrid fungi.</title>
        <authorList>
            <person name="Stajich J.E."/>
            <person name="Amses K."/>
            <person name="Simmons R."/>
            <person name="Seto K."/>
            <person name="Myers J."/>
            <person name="Bonds A."/>
            <person name="Quandt C.A."/>
            <person name="Barry K."/>
            <person name="Liu P."/>
            <person name="Grigoriev I."/>
            <person name="Longcore J.E."/>
            <person name="James T.Y."/>
        </authorList>
    </citation>
    <scope>NUCLEOTIDE SEQUENCE</scope>
    <source>
        <strain evidence="9">JEL0379</strain>
    </source>
</reference>
<keyword evidence="6" id="KW-0206">Cytoskeleton</keyword>
<feature type="coiled-coil region" evidence="8">
    <location>
        <begin position="408"/>
        <end position="480"/>
    </location>
</feature>
<feature type="coiled-coil region" evidence="8">
    <location>
        <begin position="530"/>
        <end position="564"/>
    </location>
</feature>
<evidence type="ECO:0000256" key="3">
    <source>
        <dbReference type="ARBA" id="ARBA00022490"/>
    </source>
</evidence>
<evidence type="ECO:0000313" key="10">
    <source>
        <dbReference type="Proteomes" id="UP001212152"/>
    </source>
</evidence>
<organism evidence="9 10">
    <name type="scientific">Geranomyces variabilis</name>
    <dbReference type="NCBI Taxonomy" id="109894"/>
    <lineage>
        <taxon>Eukaryota</taxon>
        <taxon>Fungi</taxon>
        <taxon>Fungi incertae sedis</taxon>
        <taxon>Chytridiomycota</taxon>
        <taxon>Chytridiomycota incertae sedis</taxon>
        <taxon>Chytridiomycetes</taxon>
        <taxon>Spizellomycetales</taxon>
        <taxon>Powellomycetaceae</taxon>
        <taxon>Geranomyces</taxon>
    </lineage>
</organism>
<accession>A0AAD5TSM7</accession>
<evidence type="ECO:0000256" key="5">
    <source>
        <dbReference type="ARBA" id="ARBA00023054"/>
    </source>
</evidence>
<protein>
    <submittedName>
        <fullName evidence="9">Uncharacterized protein</fullName>
    </submittedName>
</protein>
<feature type="coiled-coil region" evidence="8">
    <location>
        <begin position="631"/>
        <end position="672"/>
    </location>
</feature>
<evidence type="ECO:0000313" key="9">
    <source>
        <dbReference type="EMBL" id="KAJ3183419.1"/>
    </source>
</evidence>
<evidence type="ECO:0000256" key="7">
    <source>
        <dbReference type="ARBA" id="ARBA00023273"/>
    </source>
</evidence>
<evidence type="ECO:0000256" key="2">
    <source>
        <dbReference type="ARBA" id="ARBA00004300"/>
    </source>
</evidence>
<feature type="coiled-coil region" evidence="8">
    <location>
        <begin position="72"/>
        <end position="321"/>
    </location>
</feature>
<dbReference type="Gene3D" id="1.10.287.1490">
    <property type="match status" value="2"/>
</dbReference>
<evidence type="ECO:0000256" key="8">
    <source>
        <dbReference type="SAM" id="Coils"/>
    </source>
</evidence>
<comment type="subcellular location">
    <subcellularLocation>
        <location evidence="1">Cytoplasm</location>
        <location evidence="1">Cytoskeleton</location>
        <location evidence="1">Cilium basal body</location>
    </subcellularLocation>
    <subcellularLocation>
        <location evidence="2">Cytoplasm</location>
        <location evidence="2">Cytoskeleton</location>
        <location evidence="2">Microtubule organizing center</location>
        <location evidence="2">Centrosome</location>
    </subcellularLocation>
</comment>
<evidence type="ECO:0000256" key="4">
    <source>
        <dbReference type="ARBA" id="ARBA00022794"/>
    </source>
</evidence>
<evidence type="ECO:0000256" key="6">
    <source>
        <dbReference type="ARBA" id="ARBA00023212"/>
    </source>
</evidence>
<keyword evidence="5 8" id="KW-0175">Coiled coil</keyword>